<dbReference type="GO" id="GO:0015074">
    <property type="term" value="P:DNA integration"/>
    <property type="evidence" value="ECO:0007669"/>
    <property type="project" value="InterPro"/>
</dbReference>
<organism evidence="2 3">
    <name type="scientific">Aureliella helgolandensis</name>
    <dbReference type="NCBI Taxonomy" id="2527968"/>
    <lineage>
        <taxon>Bacteria</taxon>
        <taxon>Pseudomonadati</taxon>
        <taxon>Planctomycetota</taxon>
        <taxon>Planctomycetia</taxon>
        <taxon>Pirellulales</taxon>
        <taxon>Pirellulaceae</taxon>
        <taxon>Aureliella</taxon>
    </lineage>
</organism>
<proteinExistence type="predicted"/>
<reference evidence="2 3" key="1">
    <citation type="submission" date="2019-02" db="EMBL/GenBank/DDBJ databases">
        <title>Deep-cultivation of Planctomycetes and their phenomic and genomic characterization uncovers novel biology.</title>
        <authorList>
            <person name="Wiegand S."/>
            <person name="Jogler M."/>
            <person name="Boedeker C."/>
            <person name="Pinto D."/>
            <person name="Vollmers J."/>
            <person name="Rivas-Marin E."/>
            <person name="Kohn T."/>
            <person name="Peeters S.H."/>
            <person name="Heuer A."/>
            <person name="Rast P."/>
            <person name="Oberbeckmann S."/>
            <person name="Bunk B."/>
            <person name="Jeske O."/>
            <person name="Meyerdierks A."/>
            <person name="Storesund J.E."/>
            <person name="Kallscheuer N."/>
            <person name="Luecker S."/>
            <person name="Lage O.M."/>
            <person name="Pohl T."/>
            <person name="Merkel B.J."/>
            <person name="Hornburger P."/>
            <person name="Mueller R.-W."/>
            <person name="Bruemmer F."/>
            <person name="Labrenz M."/>
            <person name="Spormann A.M."/>
            <person name="Op den Camp H."/>
            <person name="Overmann J."/>
            <person name="Amann R."/>
            <person name="Jetten M.S.M."/>
            <person name="Mascher T."/>
            <person name="Medema M.H."/>
            <person name="Devos D.P."/>
            <person name="Kaster A.-K."/>
            <person name="Ovreas L."/>
            <person name="Rohde M."/>
            <person name="Galperin M.Y."/>
            <person name="Jogler C."/>
        </authorList>
    </citation>
    <scope>NUCLEOTIDE SEQUENCE [LARGE SCALE GENOMIC DNA]</scope>
    <source>
        <strain evidence="2 3">Q31a</strain>
    </source>
</reference>
<evidence type="ECO:0000313" key="2">
    <source>
        <dbReference type="EMBL" id="QDV23553.1"/>
    </source>
</evidence>
<evidence type="ECO:0000313" key="3">
    <source>
        <dbReference type="Proteomes" id="UP000318017"/>
    </source>
</evidence>
<dbReference type="AlphaFoldDB" id="A0A518G4M9"/>
<accession>A0A518G4M9</accession>
<dbReference type="OrthoDB" id="285564at2"/>
<evidence type="ECO:0000256" key="1">
    <source>
        <dbReference type="ARBA" id="ARBA00023172"/>
    </source>
</evidence>
<dbReference type="InterPro" id="IPR011010">
    <property type="entry name" value="DNA_brk_join_enz"/>
</dbReference>
<dbReference type="EMBL" id="CP036298">
    <property type="protein sequence ID" value="QDV23553.1"/>
    <property type="molecule type" value="Genomic_DNA"/>
</dbReference>
<dbReference type="KEGG" id="ahel:Q31a_18550"/>
<dbReference type="GO" id="GO:0006310">
    <property type="term" value="P:DNA recombination"/>
    <property type="evidence" value="ECO:0007669"/>
    <property type="project" value="UniProtKB-KW"/>
</dbReference>
<dbReference type="SUPFAM" id="SSF56349">
    <property type="entry name" value="DNA breaking-rejoining enzymes"/>
    <property type="match status" value="1"/>
</dbReference>
<keyword evidence="1" id="KW-0233">DNA recombination</keyword>
<evidence type="ECO:0008006" key="4">
    <source>
        <dbReference type="Google" id="ProtNLM"/>
    </source>
</evidence>
<dbReference type="GO" id="GO:0003677">
    <property type="term" value="F:DNA binding"/>
    <property type="evidence" value="ECO:0007669"/>
    <property type="project" value="InterPro"/>
</dbReference>
<gene>
    <name evidence="2" type="ORF">Q31a_18550</name>
</gene>
<protein>
    <recommendedName>
        <fullName evidence="4">Core-binding (CB) domain-containing protein</fullName>
    </recommendedName>
</protein>
<sequence>MTSPAQIIDRPFLRLFDPETETLPDADWTLQRVFDQFRWPEMQKLKSASDGPRFMRLWGEFEQELAHAQRSTGPLRIKDIGSRELKAFQLWLQELARYPLPKGASTINKAMKEVVRVLGIAADEGLEVQRIRPPKALPVQARPRYYFDDSAVNRLWAGAAQCDWPPARLNRPRAGSTFAGSGVAPVDFWRALLVLLRTYGMRVQDLAAYGTGKKPLLWSDVTLETQSPNPESLETWPLGWIYYKASKTADSSGREYFLPITPCARGAIDRMRAGAFAMHGGRVPRDAQVFQCPRSHGLTEQFKALQRRTGTVTRSGAPYELEDFRKTVATYSGLIDTDLPHALCGWGGGGIKNKHYQQPEPLLVRKLSLCPLPECFGEWVDPNHVASVDAFLRSI</sequence>
<keyword evidence="3" id="KW-1185">Reference proteome</keyword>
<dbReference type="Gene3D" id="1.10.443.10">
    <property type="entry name" value="Intergrase catalytic core"/>
    <property type="match status" value="1"/>
</dbReference>
<dbReference type="InterPro" id="IPR013762">
    <property type="entry name" value="Integrase-like_cat_sf"/>
</dbReference>
<name>A0A518G4M9_9BACT</name>
<dbReference type="Proteomes" id="UP000318017">
    <property type="component" value="Chromosome"/>
</dbReference>
<dbReference type="RefSeq" id="WP_145076560.1">
    <property type="nucleotide sequence ID" value="NZ_CP036298.1"/>
</dbReference>